<keyword evidence="3" id="KW-1185">Reference proteome</keyword>
<gene>
    <name evidence="2" type="ORF">KSP39_PZI020185</name>
</gene>
<dbReference type="Proteomes" id="UP001418222">
    <property type="component" value="Unassembled WGS sequence"/>
</dbReference>
<organism evidence="2 3">
    <name type="scientific">Platanthera zijinensis</name>
    <dbReference type="NCBI Taxonomy" id="2320716"/>
    <lineage>
        <taxon>Eukaryota</taxon>
        <taxon>Viridiplantae</taxon>
        <taxon>Streptophyta</taxon>
        <taxon>Embryophyta</taxon>
        <taxon>Tracheophyta</taxon>
        <taxon>Spermatophyta</taxon>
        <taxon>Magnoliopsida</taxon>
        <taxon>Liliopsida</taxon>
        <taxon>Asparagales</taxon>
        <taxon>Orchidaceae</taxon>
        <taxon>Orchidoideae</taxon>
        <taxon>Orchideae</taxon>
        <taxon>Orchidinae</taxon>
        <taxon>Platanthera</taxon>
    </lineage>
</organism>
<dbReference type="AlphaFoldDB" id="A0AAP0B028"/>
<feature type="compositionally biased region" description="Polar residues" evidence="1">
    <location>
        <begin position="36"/>
        <end position="45"/>
    </location>
</feature>
<protein>
    <submittedName>
        <fullName evidence="2">Uncharacterized protein</fullName>
    </submittedName>
</protein>
<accession>A0AAP0B028</accession>
<name>A0AAP0B028_9ASPA</name>
<feature type="region of interest" description="Disordered" evidence="1">
    <location>
        <begin position="1"/>
        <end position="45"/>
    </location>
</feature>
<comment type="caution">
    <text evidence="2">The sequence shown here is derived from an EMBL/GenBank/DDBJ whole genome shotgun (WGS) entry which is preliminary data.</text>
</comment>
<reference evidence="2 3" key="1">
    <citation type="journal article" date="2022" name="Nat. Plants">
        <title>Genomes of leafy and leafless Platanthera orchids illuminate the evolution of mycoheterotrophy.</title>
        <authorList>
            <person name="Li M.H."/>
            <person name="Liu K.W."/>
            <person name="Li Z."/>
            <person name="Lu H.C."/>
            <person name="Ye Q.L."/>
            <person name="Zhang D."/>
            <person name="Wang J.Y."/>
            <person name="Li Y.F."/>
            <person name="Zhong Z.M."/>
            <person name="Liu X."/>
            <person name="Yu X."/>
            <person name="Liu D.K."/>
            <person name="Tu X.D."/>
            <person name="Liu B."/>
            <person name="Hao Y."/>
            <person name="Liao X.Y."/>
            <person name="Jiang Y.T."/>
            <person name="Sun W.H."/>
            <person name="Chen J."/>
            <person name="Chen Y.Q."/>
            <person name="Ai Y."/>
            <person name="Zhai J.W."/>
            <person name="Wu S.S."/>
            <person name="Zhou Z."/>
            <person name="Hsiao Y.Y."/>
            <person name="Wu W.L."/>
            <person name="Chen Y.Y."/>
            <person name="Lin Y.F."/>
            <person name="Hsu J.L."/>
            <person name="Li C.Y."/>
            <person name="Wang Z.W."/>
            <person name="Zhao X."/>
            <person name="Zhong W.Y."/>
            <person name="Ma X.K."/>
            <person name="Ma L."/>
            <person name="Huang J."/>
            <person name="Chen G.Z."/>
            <person name="Huang M.Z."/>
            <person name="Huang L."/>
            <person name="Peng D.H."/>
            <person name="Luo Y.B."/>
            <person name="Zou S.Q."/>
            <person name="Chen S.P."/>
            <person name="Lan S."/>
            <person name="Tsai W.C."/>
            <person name="Van de Peer Y."/>
            <person name="Liu Z.J."/>
        </authorList>
    </citation>
    <scope>NUCLEOTIDE SEQUENCE [LARGE SCALE GENOMIC DNA]</scope>
    <source>
        <strain evidence="2">Lor287</strain>
    </source>
</reference>
<evidence type="ECO:0000256" key="1">
    <source>
        <dbReference type="SAM" id="MobiDB-lite"/>
    </source>
</evidence>
<sequence>MLFPTRLLSPGEVTKTPINDGEQLARGGEVREAESQKQSSNDHVVEQNDCTSITVDYEIPAIENNTVDCPNEGMDISIDAVRLSNKEEVRKKIISGAPAGSMPETNLFFSEGADDQSKFCPTHDKYGWAGEGLGCLGCSPVAMPGERSRNAVTYAPGSLQ</sequence>
<evidence type="ECO:0000313" key="2">
    <source>
        <dbReference type="EMBL" id="KAK8921272.1"/>
    </source>
</evidence>
<proteinExistence type="predicted"/>
<dbReference type="EMBL" id="JBBWWQ010000018">
    <property type="protein sequence ID" value="KAK8921272.1"/>
    <property type="molecule type" value="Genomic_DNA"/>
</dbReference>
<evidence type="ECO:0000313" key="3">
    <source>
        <dbReference type="Proteomes" id="UP001418222"/>
    </source>
</evidence>